<feature type="compositionally biased region" description="Basic and acidic residues" evidence="1">
    <location>
        <begin position="42"/>
        <end position="54"/>
    </location>
</feature>
<keyword evidence="3" id="KW-1185">Reference proteome</keyword>
<protein>
    <submittedName>
        <fullName evidence="2">Uncharacterized protein</fullName>
    </submittedName>
</protein>
<feature type="compositionally biased region" description="Polar residues" evidence="1">
    <location>
        <begin position="31"/>
        <end position="41"/>
    </location>
</feature>
<evidence type="ECO:0000256" key="1">
    <source>
        <dbReference type="SAM" id="MobiDB-lite"/>
    </source>
</evidence>
<name>A0A6G1D6V3_9ORYZ</name>
<proteinExistence type="predicted"/>
<dbReference type="EMBL" id="SPHZ02000007">
    <property type="protein sequence ID" value="KAF0907503.1"/>
    <property type="molecule type" value="Genomic_DNA"/>
</dbReference>
<feature type="region of interest" description="Disordered" evidence="1">
    <location>
        <begin position="1"/>
        <end position="55"/>
    </location>
</feature>
<evidence type="ECO:0000313" key="3">
    <source>
        <dbReference type="Proteomes" id="UP000479710"/>
    </source>
</evidence>
<evidence type="ECO:0000313" key="2">
    <source>
        <dbReference type="EMBL" id="KAF0907503.1"/>
    </source>
</evidence>
<accession>A0A6G1D6V3</accession>
<reference evidence="2 3" key="1">
    <citation type="submission" date="2019-11" db="EMBL/GenBank/DDBJ databases">
        <title>Whole genome sequence of Oryza granulata.</title>
        <authorList>
            <person name="Li W."/>
        </authorList>
    </citation>
    <scope>NUCLEOTIDE SEQUENCE [LARGE SCALE GENOMIC DNA]</scope>
    <source>
        <strain evidence="3">cv. Menghai</strain>
        <tissue evidence="2">Leaf</tissue>
    </source>
</reference>
<organism evidence="2 3">
    <name type="scientific">Oryza meyeriana var. granulata</name>
    <dbReference type="NCBI Taxonomy" id="110450"/>
    <lineage>
        <taxon>Eukaryota</taxon>
        <taxon>Viridiplantae</taxon>
        <taxon>Streptophyta</taxon>
        <taxon>Embryophyta</taxon>
        <taxon>Tracheophyta</taxon>
        <taxon>Spermatophyta</taxon>
        <taxon>Magnoliopsida</taxon>
        <taxon>Liliopsida</taxon>
        <taxon>Poales</taxon>
        <taxon>Poaceae</taxon>
        <taxon>BOP clade</taxon>
        <taxon>Oryzoideae</taxon>
        <taxon>Oryzeae</taxon>
        <taxon>Oryzinae</taxon>
        <taxon>Oryza</taxon>
        <taxon>Oryza meyeriana</taxon>
    </lineage>
</organism>
<dbReference type="AlphaFoldDB" id="A0A6G1D6V3"/>
<dbReference type="Proteomes" id="UP000479710">
    <property type="component" value="Unassembled WGS sequence"/>
</dbReference>
<sequence length="99" mass="10899">MGYGCMQPYKSQARQPSGGGIEIENKKHTQRTPAAASNSTRHPPEHLGGRRGDGKQYAPFAEALRRPAGGGHVREETFVEKIKPRRIKMMPFRSAAIGN</sequence>
<gene>
    <name evidence="2" type="ORF">E2562_017428</name>
</gene>
<comment type="caution">
    <text evidence="2">The sequence shown here is derived from an EMBL/GenBank/DDBJ whole genome shotgun (WGS) entry which is preliminary data.</text>
</comment>